<dbReference type="RefSeq" id="WP_370562025.1">
    <property type="nucleotide sequence ID" value="NZ_JBFWIB010000001.1"/>
</dbReference>
<gene>
    <name evidence="1" type="ORF">AB6713_06120</name>
</gene>
<sequence length="249" mass="27266">MTMTPRDRLLTAWLVAVTALSGWTAWDRITTRPADQAETAATGEFEELTVQRLNVVEPNGLNRLVIANSARFPGLFMEGTEYRHHSRKGGGMLFFNDEGDESGGMTFASAKQDGAHAASAGLFFDQYKQDQTVGMVYNDQDGRRVAGLRVWDRPDYSIGPLMEMSDRAAGAESDAEREAIRKEMMDYAMARGGAGAERLFAGKALEDAVVRLADPEGRPRLQLTVDAEGEPRLDFLAADGTVLRSITAQ</sequence>
<keyword evidence="2" id="KW-1185">Reference proteome</keyword>
<accession>A0ABV4HN80</accession>
<dbReference type="EMBL" id="JBFWIC010000006">
    <property type="protein sequence ID" value="MEZ0474193.1"/>
    <property type="molecule type" value="Genomic_DNA"/>
</dbReference>
<name>A0ABV4HN80_9GAMM</name>
<reference evidence="1 2" key="1">
    <citation type="submission" date="2024-07" db="EMBL/GenBank/DDBJ databases">
        <title>Luteimonas salilacus sp. nov., isolated from the shore soil of Salt Lake in Tibet of China.</title>
        <authorList>
            <person name="Zhang X."/>
            <person name="Li A."/>
        </authorList>
    </citation>
    <scope>NUCLEOTIDE SEQUENCE [LARGE SCALE GENOMIC DNA]</scope>
    <source>
        <strain evidence="1 2">B3-2-R+30</strain>
    </source>
</reference>
<protein>
    <recommendedName>
        <fullName evidence="3">DUF3471 domain-containing protein</fullName>
    </recommendedName>
</protein>
<comment type="caution">
    <text evidence="1">The sequence shown here is derived from an EMBL/GenBank/DDBJ whole genome shotgun (WGS) entry which is preliminary data.</text>
</comment>
<evidence type="ECO:0000313" key="2">
    <source>
        <dbReference type="Proteomes" id="UP001566331"/>
    </source>
</evidence>
<dbReference type="Proteomes" id="UP001566331">
    <property type="component" value="Unassembled WGS sequence"/>
</dbReference>
<evidence type="ECO:0008006" key="3">
    <source>
        <dbReference type="Google" id="ProtNLM"/>
    </source>
</evidence>
<proteinExistence type="predicted"/>
<organism evidence="1 2">
    <name type="scientific">Luteimonas salinilitoris</name>
    <dbReference type="NCBI Taxonomy" id="3237697"/>
    <lineage>
        <taxon>Bacteria</taxon>
        <taxon>Pseudomonadati</taxon>
        <taxon>Pseudomonadota</taxon>
        <taxon>Gammaproteobacteria</taxon>
        <taxon>Lysobacterales</taxon>
        <taxon>Lysobacteraceae</taxon>
        <taxon>Luteimonas</taxon>
    </lineage>
</organism>
<evidence type="ECO:0000313" key="1">
    <source>
        <dbReference type="EMBL" id="MEZ0474193.1"/>
    </source>
</evidence>